<comment type="caution">
    <text evidence="2">The sequence shown here is derived from an EMBL/GenBank/DDBJ whole genome shotgun (WGS) entry which is preliminary data.</text>
</comment>
<evidence type="ECO:0000313" key="3">
    <source>
        <dbReference type="Proteomes" id="UP000829685"/>
    </source>
</evidence>
<dbReference type="Pfam" id="PF13302">
    <property type="entry name" value="Acetyltransf_3"/>
    <property type="match status" value="1"/>
</dbReference>
<name>A0A9P9WP39_9PEZI</name>
<sequence>MAEQPQASAIVKTDKCFIRPYARSDAEALSAAANHEDISRYMTNRFPHPYTLDSANFWINHSLEHKPHVNFAICLPDGTFAGGIGLVPGSDIEYRTWELGYWVAMDHWGKGLATSAVSAFCKWAFTAFPDLHRLDGRVVEGNEGSMKVLEKAGFVKEGVRRKAVYKHGMALDHVMFGLLRQDIKD</sequence>
<evidence type="ECO:0000313" key="2">
    <source>
        <dbReference type="EMBL" id="KAI1872693.1"/>
    </source>
</evidence>
<keyword evidence="3" id="KW-1185">Reference proteome</keyword>
<gene>
    <name evidence="2" type="ORF">JX265_005573</name>
</gene>
<reference evidence="2" key="1">
    <citation type="submission" date="2021-03" db="EMBL/GenBank/DDBJ databases">
        <title>Revisited historic fungal species revealed as producer of novel bioactive compounds through whole genome sequencing and comparative genomics.</title>
        <authorList>
            <person name="Vignolle G.A."/>
            <person name="Hochenegger N."/>
            <person name="Mach R.L."/>
            <person name="Mach-Aigner A.R."/>
            <person name="Javad Rahimi M."/>
            <person name="Salim K.A."/>
            <person name="Chan C.M."/>
            <person name="Lim L.B.L."/>
            <person name="Cai F."/>
            <person name="Druzhinina I.S."/>
            <person name="U'Ren J.M."/>
            <person name="Derntl C."/>
        </authorList>
    </citation>
    <scope>NUCLEOTIDE SEQUENCE</scope>
    <source>
        <strain evidence="2">TUCIM 5799</strain>
    </source>
</reference>
<dbReference type="InterPro" id="IPR000182">
    <property type="entry name" value="GNAT_dom"/>
</dbReference>
<dbReference type="PANTHER" id="PTHR43328:SF1">
    <property type="entry name" value="N-ACETYLTRANSFERASE DOMAIN-CONTAINING PROTEIN"/>
    <property type="match status" value="1"/>
</dbReference>
<dbReference type="AlphaFoldDB" id="A0A9P9WP39"/>
<dbReference type="PROSITE" id="PS51186">
    <property type="entry name" value="GNAT"/>
    <property type="match status" value="1"/>
</dbReference>
<dbReference type="Gene3D" id="3.40.630.30">
    <property type="match status" value="1"/>
</dbReference>
<dbReference type="OrthoDB" id="630895at2759"/>
<evidence type="ECO:0000259" key="1">
    <source>
        <dbReference type="PROSITE" id="PS51186"/>
    </source>
</evidence>
<feature type="domain" description="N-acetyltransferase" evidence="1">
    <location>
        <begin position="16"/>
        <end position="181"/>
    </location>
</feature>
<dbReference type="InterPro" id="IPR016181">
    <property type="entry name" value="Acyl_CoA_acyltransferase"/>
</dbReference>
<dbReference type="GO" id="GO:0016747">
    <property type="term" value="F:acyltransferase activity, transferring groups other than amino-acyl groups"/>
    <property type="evidence" value="ECO:0007669"/>
    <property type="project" value="InterPro"/>
</dbReference>
<protein>
    <recommendedName>
        <fullName evidence="1">N-acetyltransferase domain-containing protein</fullName>
    </recommendedName>
</protein>
<dbReference type="SUPFAM" id="SSF55729">
    <property type="entry name" value="Acyl-CoA N-acyltransferases (Nat)"/>
    <property type="match status" value="1"/>
</dbReference>
<accession>A0A9P9WP39</accession>
<organism evidence="2 3">
    <name type="scientific">Neoarthrinium moseri</name>
    <dbReference type="NCBI Taxonomy" id="1658444"/>
    <lineage>
        <taxon>Eukaryota</taxon>
        <taxon>Fungi</taxon>
        <taxon>Dikarya</taxon>
        <taxon>Ascomycota</taxon>
        <taxon>Pezizomycotina</taxon>
        <taxon>Sordariomycetes</taxon>
        <taxon>Xylariomycetidae</taxon>
        <taxon>Amphisphaeriales</taxon>
        <taxon>Apiosporaceae</taxon>
        <taxon>Neoarthrinium</taxon>
    </lineage>
</organism>
<proteinExistence type="predicted"/>
<dbReference type="EMBL" id="JAFIMR010000011">
    <property type="protein sequence ID" value="KAI1872693.1"/>
    <property type="molecule type" value="Genomic_DNA"/>
</dbReference>
<dbReference type="PANTHER" id="PTHR43328">
    <property type="entry name" value="ACETYLTRANSFERASE-RELATED"/>
    <property type="match status" value="1"/>
</dbReference>
<dbReference type="Proteomes" id="UP000829685">
    <property type="component" value="Unassembled WGS sequence"/>
</dbReference>